<reference evidence="1 2" key="1">
    <citation type="submission" date="2024-01" db="EMBL/GenBank/DDBJ databases">
        <title>The genomes of 5 underutilized Papilionoideae crops provide insights into root nodulation and disease resistanc.</title>
        <authorList>
            <person name="Jiang F."/>
        </authorList>
    </citation>
    <scope>NUCLEOTIDE SEQUENCE [LARGE SCALE GENOMIC DNA]</scope>
    <source>
        <strain evidence="1">DUOXIRENSHENG_FW03</strain>
        <tissue evidence="1">Leaves</tissue>
    </source>
</reference>
<accession>A0AAN9S544</accession>
<protein>
    <submittedName>
        <fullName evidence="1">Uncharacterized protein</fullName>
    </submittedName>
</protein>
<name>A0AAN9S544_PSOTE</name>
<dbReference type="EMBL" id="JAYMYS010000006">
    <property type="protein sequence ID" value="KAK7389695.1"/>
    <property type="molecule type" value="Genomic_DNA"/>
</dbReference>
<organism evidence="1 2">
    <name type="scientific">Psophocarpus tetragonolobus</name>
    <name type="common">Winged bean</name>
    <name type="synonym">Dolichos tetragonolobus</name>
    <dbReference type="NCBI Taxonomy" id="3891"/>
    <lineage>
        <taxon>Eukaryota</taxon>
        <taxon>Viridiplantae</taxon>
        <taxon>Streptophyta</taxon>
        <taxon>Embryophyta</taxon>
        <taxon>Tracheophyta</taxon>
        <taxon>Spermatophyta</taxon>
        <taxon>Magnoliopsida</taxon>
        <taxon>eudicotyledons</taxon>
        <taxon>Gunneridae</taxon>
        <taxon>Pentapetalae</taxon>
        <taxon>rosids</taxon>
        <taxon>fabids</taxon>
        <taxon>Fabales</taxon>
        <taxon>Fabaceae</taxon>
        <taxon>Papilionoideae</taxon>
        <taxon>50 kb inversion clade</taxon>
        <taxon>NPAAA clade</taxon>
        <taxon>indigoferoid/millettioid clade</taxon>
        <taxon>Phaseoleae</taxon>
        <taxon>Psophocarpus</taxon>
    </lineage>
</organism>
<evidence type="ECO:0000313" key="2">
    <source>
        <dbReference type="Proteomes" id="UP001386955"/>
    </source>
</evidence>
<gene>
    <name evidence="1" type="ORF">VNO78_24958</name>
</gene>
<proteinExistence type="predicted"/>
<dbReference type="Proteomes" id="UP001386955">
    <property type="component" value="Unassembled WGS sequence"/>
</dbReference>
<comment type="caution">
    <text evidence="1">The sequence shown here is derived from an EMBL/GenBank/DDBJ whole genome shotgun (WGS) entry which is preliminary data.</text>
</comment>
<dbReference type="AlphaFoldDB" id="A0AAN9S544"/>
<keyword evidence="2" id="KW-1185">Reference proteome</keyword>
<sequence>MEFLHGSSRVVINIGEKDNENNHKYLFISSVCPVCHDHTIQTLKNFKGFNNITQKGNDPFNILNLF</sequence>
<evidence type="ECO:0000313" key="1">
    <source>
        <dbReference type="EMBL" id="KAK7389695.1"/>
    </source>
</evidence>